<organism evidence="2">
    <name type="scientific">Hexamita inflata</name>
    <dbReference type="NCBI Taxonomy" id="28002"/>
    <lineage>
        <taxon>Eukaryota</taxon>
        <taxon>Metamonada</taxon>
        <taxon>Diplomonadida</taxon>
        <taxon>Hexamitidae</taxon>
        <taxon>Hexamitinae</taxon>
        <taxon>Hexamita</taxon>
    </lineage>
</organism>
<feature type="compositionally biased region" description="Polar residues" evidence="1">
    <location>
        <begin position="300"/>
        <end position="311"/>
    </location>
</feature>
<evidence type="ECO:0000256" key="1">
    <source>
        <dbReference type="SAM" id="MobiDB-lite"/>
    </source>
</evidence>
<evidence type="ECO:0000313" key="3">
    <source>
        <dbReference type="EMBL" id="CAL6072038.1"/>
    </source>
</evidence>
<feature type="region of interest" description="Disordered" evidence="1">
    <location>
        <begin position="292"/>
        <end position="330"/>
    </location>
</feature>
<feature type="region of interest" description="Disordered" evidence="1">
    <location>
        <begin position="349"/>
        <end position="385"/>
    </location>
</feature>
<proteinExistence type="predicted"/>
<feature type="compositionally biased region" description="Basic and acidic residues" evidence="1">
    <location>
        <begin position="486"/>
        <end position="499"/>
    </location>
</feature>
<protein>
    <submittedName>
        <fullName evidence="2">Uncharacterized protein</fullName>
    </submittedName>
</protein>
<name>A0AA86S0X2_9EUKA</name>
<sequence>MGCGSQNNNQVQQVDEQFIATILDCQLRRNDQLMLIVCSINIDNKINQLGNMTFTLNNHQYFSNVVKQTNKQSYALVRLLAMRTTQLPQIKQTFKYDYVQYQPHSFPLERKHMIIAHQMSSVLMQKIVNNHELNLSVNVLIQHAHNSDMFFYDAFQKKTKCIGEDQLIQTMNDQMDNCEAVVVLGPLWMLRTAAVLCKYYSKPAFGLYAQYSPGNQLTQWINLESNISHLQELDQIERDYELSEQHLKLQELIIQAQNLSHSRDDFFKSLNSKTELQNAEPIVVNSHADIFDYNRPPSPKTANVSNPTSMNKARYSSALPKTRFDDLPETNNDHEEQLAQLNLLEQELLDDKTKKSQGKRRTASRGAEKTEPVTDPAELKSNRVKSQIEFEPRKIIKPEIKQQEEQSQATSFLFVNREERSKSTKKRVVSAKKIQMSSMIANDDYENDLPKLEVENAKLHLEQNLEDISSIGGDDDDDVLTQTMKNRIDQPDVDIHAESIKQQSPQPKIDIENQ</sequence>
<comment type="caution">
    <text evidence="2">The sequence shown here is derived from an EMBL/GenBank/DDBJ whole genome shotgun (WGS) entry which is preliminary data.</text>
</comment>
<dbReference type="EMBL" id="CAXDID020000293">
    <property type="protein sequence ID" value="CAL6072038.1"/>
    <property type="molecule type" value="Genomic_DNA"/>
</dbReference>
<gene>
    <name evidence="3" type="ORF">HINF_LOCUS55432</name>
    <name evidence="2" type="ORF">HINF_LOCUS63775</name>
</gene>
<evidence type="ECO:0000313" key="2">
    <source>
        <dbReference type="EMBL" id="CAI9976130.1"/>
    </source>
</evidence>
<reference evidence="3 4" key="2">
    <citation type="submission" date="2024-07" db="EMBL/GenBank/DDBJ databases">
        <authorList>
            <person name="Akdeniz Z."/>
        </authorList>
    </citation>
    <scope>NUCLEOTIDE SEQUENCE [LARGE SCALE GENOMIC DNA]</scope>
</reference>
<feature type="region of interest" description="Disordered" evidence="1">
    <location>
        <begin position="467"/>
        <end position="514"/>
    </location>
</feature>
<dbReference type="EMBL" id="CATOUU010001172">
    <property type="protein sequence ID" value="CAI9976130.1"/>
    <property type="molecule type" value="Genomic_DNA"/>
</dbReference>
<dbReference type="Proteomes" id="UP001642409">
    <property type="component" value="Unassembled WGS sequence"/>
</dbReference>
<reference evidence="2" key="1">
    <citation type="submission" date="2023-06" db="EMBL/GenBank/DDBJ databases">
        <authorList>
            <person name="Kurt Z."/>
        </authorList>
    </citation>
    <scope>NUCLEOTIDE SEQUENCE</scope>
</reference>
<evidence type="ECO:0000313" key="4">
    <source>
        <dbReference type="Proteomes" id="UP001642409"/>
    </source>
</evidence>
<accession>A0AA86S0X2</accession>
<dbReference type="AlphaFoldDB" id="A0AA86S0X2"/>
<feature type="compositionally biased region" description="Basic and acidic residues" evidence="1">
    <location>
        <begin position="366"/>
        <end position="385"/>
    </location>
</feature>
<keyword evidence="4" id="KW-1185">Reference proteome</keyword>